<evidence type="ECO:0000313" key="1">
    <source>
        <dbReference type="EMBL" id="KAJ7528227.1"/>
    </source>
</evidence>
<comment type="caution">
    <text evidence="1">The sequence shown here is derived from an EMBL/GenBank/DDBJ whole genome shotgun (WGS) entry which is preliminary data.</text>
</comment>
<sequence length="129" mass="13696">MAFLAACGGDTIKLFDVRGGETGGGDPYTLQYAASLGLHINCAHWNHTNLVEASAGEDRKISLWLKSGRPLGTVPSNEGAPDIVEANVLLGFLAETKAFSEGKHSIQYEQSIAFALSDRIAAISIIVIH</sequence>
<name>A0ACC2BFH6_DIPCM</name>
<accession>A0ACC2BFH6</accession>
<proteinExistence type="predicted"/>
<dbReference type="Proteomes" id="UP001162992">
    <property type="component" value="Chromosome 16"/>
</dbReference>
<evidence type="ECO:0000313" key="2">
    <source>
        <dbReference type="Proteomes" id="UP001162992"/>
    </source>
</evidence>
<keyword evidence="2" id="KW-1185">Reference proteome</keyword>
<gene>
    <name evidence="1" type="ORF">O6H91_16G090500</name>
</gene>
<protein>
    <submittedName>
        <fullName evidence="1">Uncharacterized protein</fullName>
    </submittedName>
</protein>
<organism evidence="1 2">
    <name type="scientific">Diphasiastrum complanatum</name>
    <name type="common">Issler's clubmoss</name>
    <name type="synonym">Lycopodium complanatum</name>
    <dbReference type="NCBI Taxonomy" id="34168"/>
    <lineage>
        <taxon>Eukaryota</taxon>
        <taxon>Viridiplantae</taxon>
        <taxon>Streptophyta</taxon>
        <taxon>Embryophyta</taxon>
        <taxon>Tracheophyta</taxon>
        <taxon>Lycopodiopsida</taxon>
        <taxon>Lycopodiales</taxon>
        <taxon>Lycopodiaceae</taxon>
        <taxon>Lycopodioideae</taxon>
        <taxon>Diphasiastrum</taxon>
    </lineage>
</organism>
<dbReference type="EMBL" id="CM055107">
    <property type="protein sequence ID" value="KAJ7528227.1"/>
    <property type="molecule type" value="Genomic_DNA"/>
</dbReference>
<reference evidence="2" key="1">
    <citation type="journal article" date="2024" name="Proc. Natl. Acad. Sci. U.S.A.">
        <title>Extraordinary preservation of gene collinearity over three hundred million years revealed in homosporous lycophytes.</title>
        <authorList>
            <person name="Li C."/>
            <person name="Wickell D."/>
            <person name="Kuo L.Y."/>
            <person name="Chen X."/>
            <person name="Nie B."/>
            <person name="Liao X."/>
            <person name="Peng D."/>
            <person name="Ji J."/>
            <person name="Jenkins J."/>
            <person name="Williams M."/>
            <person name="Shu S."/>
            <person name="Plott C."/>
            <person name="Barry K."/>
            <person name="Rajasekar S."/>
            <person name="Grimwood J."/>
            <person name="Han X."/>
            <person name="Sun S."/>
            <person name="Hou Z."/>
            <person name="He W."/>
            <person name="Dai G."/>
            <person name="Sun C."/>
            <person name="Schmutz J."/>
            <person name="Leebens-Mack J.H."/>
            <person name="Li F.W."/>
            <person name="Wang L."/>
        </authorList>
    </citation>
    <scope>NUCLEOTIDE SEQUENCE [LARGE SCALE GENOMIC DNA]</scope>
    <source>
        <strain evidence="2">cv. PW_Plant_1</strain>
    </source>
</reference>